<feature type="compositionally biased region" description="Polar residues" evidence="1">
    <location>
        <begin position="39"/>
        <end position="52"/>
    </location>
</feature>
<keyword evidence="3" id="KW-1185">Reference proteome</keyword>
<organism evidence="2 3">
    <name type="scientific">Operophtera brumata</name>
    <name type="common">Winter moth</name>
    <name type="synonym">Phalaena brumata</name>
    <dbReference type="NCBI Taxonomy" id="104452"/>
    <lineage>
        <taxon>Eukaryota</taxon>
        <taxon>Metazoa</taxon>
        <taxon>Ecdysozoa</taxon>
        <taxon>Arthropoda</taxon>
        <taxon>Hexapoda</taxon>
        <taxon>Insecta</taxon>
        <taxon>Pterygota</taxon>
        <taxon>Neoptera</taxon>
        <taxon>Endopterygota</taxon>
        <taxon>Lepidoptera</taxon>
        <taxon>Glossata</taxon>
        <taxon>Ditrysia</taxon>
        <taxon>Geometroidea</taxon>
        <taxon>Geometridae</taxon>
        <taxon>Larentiinae</taxon>
        <taxon>Operophtera</taxon>
    </lineage>
</organism>
<feature type="compositionally biased region" description="Low complexity" evidence="1">
    <location>
        <begin position="304"/>
        <end position="319"/>
    </location>
</feature>
<feature type="compositionally biased region" description="Pro residues" evidence="1">
    <location>
        <begin position="24"/>
        <end position="33"/>
    </location>
</feature>
<evidence type="ECO:0000313" key="3">
    <source>
        <dbReference type="Proteomes" id="UP000037510"/>
    </source>
</evidence>
<feature type="compositionally biased region" description="Pro residues" evidence="1">
    <location>
        <begin position="501"/>
        <end position="516"/>
    </location>
</feature>
<feature type="compositionally biased region" description="Basic and acidic residues" evidence="1">
    <location>
        <begin position="517"/>
        <end position="545"/>
    </location>
</feature>
<evidence type="ECO:0000313" key="2">
    <source>
        <dbReference type="EMBL" id="KOB78835.1"/>
    </source>
</evidence>
<feature type="region of interest" description="Disordered" evidence="1">
    <location>
        <begin position="71"/>
        <end position="240"/>
    </location>
</feature>
<feature type="compositionally biased region" description="Basic and acidic residues" evidence="1">
    <location>
        <begin position="152"/>
        <end position="163"/>
    </location>
</feature>
<feature type="compositionally biased region" description="Low complexity" evidence="1">
    <location>
        <begin position="397"/>
        <end position="410"/>
    </location>
</feature>
<evidence type="ECO:0000256" key="1">
    <source>
        <dbReference type="SAM" id="MobiDB-lite"/>
    </source>
</evidence>
<feature type="compositionally biased region" description="Basic and acidic residues" evidence="1">
    <location>
        <begin position="458"/>
        <end position="475"/>
    </location>
</feature>
<feature type="region of interest" description="Disordered" evidence="1">
    <location>
        <begin position="283"/>
        <end position="320"/>
    </location>
</feature>
<dbReference type="EMBL" id="JTDY01000106">
    <property type="protein sequence ID" value="KOB78835.1"/>
    <property type="molecule type" value="Genomic_DNA"/>
</dbReference>
<dbReference type="Proteomes" id="UP000037510">
    <property type="component" value="Unassembled WGS sequence"/>
</dbReference>
<feature type="compositionally biased region" description="Low complexity" evidence="1">
    <location>
        <begin position="129"/>
        <end position="138"/>
    </location>
</feature>
<dbReference type="STRING" id="104452.A0A0L7LTP3"/>
<comment type="caution">
    <text evidence="2">The sequence shown here is derived from an EMBL/GenBank/DDBJ whole genome shotgun (WGS) entry which is preliminary data.</text>
</comment>
<sequence length="591" mass="65618">MEAQLGRAKKRKQKQSRQSTPTTAPGPVPPPHLSSPESAYSTGYSTDGTSPGTAPDQLAAPIPVIVVCATPSPRPRCRIRTNPWLGGSPKRKPPHLFHQQSLQCPSPHPQLHHAPFSLDSHPLKFNTRSPHLSPHLSPEPTRSPYRGASSDEECRGLRPRGRETAILSDVDFDSHSDTGLDGGDEDEPDDCASPSRRRARRRRPPRRPPRSAGATPPRVRRRNHAPSAPPVRERDPLLEADREAERKYRELIREAEKLLVTVSRAPLEPPHNPRVRELRATERGEAQVPRAHLRGQEAARHGVPRAARATTQPARQGTASYRGECTEYRVPADREAKLKFRELICEAKKLLVTVSHAPLEPPHNLRVRELRATERGESHVPRAHLRGREAARHGVPRAARATAKPARQGAASYRGECTEYRAPADREAKLMFRELICEAEKLLVTVSRAPLEPPHNPRVRELQVEAPRRSPERTHITNFMRANSPEPPRRLSPVAKRSPLALPPPPPPRIHPPSPTDRPHSEPPKRKAYARDEVLPARPSDKPQRLECAANTRGSAQEFATAVGFASRTANPARLAITSPVPAQPLFDIPC</sequence>
<gene>
    <name evidence="2" type="ORF">OBRU01_00940</name>
</gene>
<dbReference type="AlphaFoldDB" id="A0A0L7LTP3"/>
<feature type="region of interest" description="Disordered" evidence="1">
    <location>
        <begin position="450"/>
        <end position="554"/>
    </location>
</feature>
<reference evidence="2 3" key="1">
    <citation type="journal article" date="2015" name="Genome Biol. Evol.">
        <title>The genome of winter moth (Operophtera brumata) provides a genomic perspective on sexual dimorphism and phenology.</title>
        <authorList>
            <person name="Derks M.F."/>
            <person name="Smit S."/>
            <person name="Salis L."/>
            <person name="Schijlen E."/>
            <person name="Bossers A."/>
            <person name="Mateman C."/>
            <person name="Pijl A.S."/>
            <person name="de Ridder D."/>
            <person name="Groenen M.A."/>
            <person name="Visser M.E."/>
            <person name="Megens H.J."/>
        </authorList>
    </citation>
    <scope>NUCLEOTIDE SEQUENCE [LARGE SCALE GENOMIC DNA]</scope>
    <source>
        <strain evidence="2">WM2013NL</strain>
        <tissue evidence="2">Head and thorax</tissue>
    </source>
</reference>
<feature type="compositionally biased region" description="Basic and acidic residues" evidence="1">
    <location>
        <begin position="231"/>
        <end position="240"/>
    </location>
</feature>
<protein>
    <submittedName>
        <fullName evidence="2">Uncharacterized protein</fullName>
    </submittedName>
</protein>
<proteinExistence type="predicted"/>
<name>A0A0L7LTP3_OPEBR</name>
<feature type="compositionally biased region" description="Basic residues" evidence="1">
    <location>
        <begin position="195"/>
        <end position="209"/>
    </location>
</feature>
<feature type="region of interest" description="Disordered" evidence="1">
    <location>
        <begin position="389"/>
        <end position="410"/>
    </location>
</feature>
<feature type="region of interest" description="Disordered" evidence="1">
    <location>
        <begin position="1"/>
        <end position="57"/>
    </location>
</feature>
<feature type="non-terminal residue" evidence="2">
    <location>
        <position position="591"/>
    </location>
</feature>
<accession>A0A0L7LTP3</accession>